<dbReference type="RefSeq" id="WP_110460629.1">
    <property type="nucleotide sequence ID" value="NZ_QKMR01000002.1"/>
</dbReference>
<dbReference type="Pfam" id="PF07853">
    <property type="entry name" value="DUF1648"/>
    <property type="match status" value="1"/>
</dbReference>
<feature type="domain" description="DUF1648" evidence="2">
    <location>
        <begin position="22"/>
        <end position="70"/>
    </location>
</feature>
<evidence type="ECO:0000259" key="2">
    <source>
        <dbReference type="Pfam" id="PF07853"/>
    </source>
</evidence>
<organism evidence="3 4">
    <name type="scientific">Ruminiclostridium sufflavum DSM 19573</name>
    <dbReference type="NCBI Taxonomy" id="1121337"/>
    <lineage>
        <taxon>Bacteria</taxon>
        <taxon>Bacillati</taxon>
        <taxon>Bacillota</taxon>
        <taxon>Clostridia</taxon>
        <taxon>Eubacteriales</taxon>
        <taxon>Oscillospiraceae</taxon>
        <taxon>Ruminiclostridium</taxon>
    </lineage>
</organism>
<dbReference type="OrthoDB" id="9808690at2"/>
<dbReference type="PANTHER" id="PTHR37810">
    <property type="entry name" value="IMMUNITY PROTEIN SDPI"/>
    <property type="match status" value="1"/>
</dbReference>
<sequence>MRPKIEIPLKPVDIILEAISIVIFIVLCLYTAFSWPNLPDTVPVHFGFSGQADGYGNKSSLLFLLPVILILYTGLSLLQKFPHIYNYIVEITQKNALTQYTCAIRMMRVLKLIIVIIFSYIQFQSIRAASTGTTSLGLWFLPVVLVLLFGTLGFYLKASVRNK</sequence>
<dbReference type="Proteomes" id="UP000248132">
    <property type="component" value="Unassembled WGS sequence"/>
</dbReference>
<evidence type="ECO:0000313" key="3">
    <source>
        <dbReference type="EMBL" id="PYG89954.1"/>
    </source>
</evidence>
<feature type="transmembrane region" description="Helical" evidence="1">
    <location>
        <begin position="136"/>
        <end position="156"/>
    </location>
</feature>
<keyword evidence="1" id="KW-0472">Membrane</keyword>
<proteinExistence type="predicted"/>
<protein>
    <submittedName>
        <fullName evidence="3">Uncharacterized protein DUF1648</fullName>
    </submittedName>
</protein>
<evidence type="ECO:0000256" key="1">
    <source>
        <dbReference type="SAM" id="Phobius"/>
    </source>
</evidence>
<dbReference type="EMBL" id="QKMR01000002">
    <property type="protein sequence ID" value="PYG89954.1"/>
    <property type="molecule type" value="Genomic_DNA"/>
</dbReference>
<feature type="transmembrane region" description="Helical" evidence="1">
    <location>
        <begin position="60"/>
        <end position="78"/>
    </location>
</feature>
<accession>A0A318XPZ1</accession>
<dbReference type="InterPro" id="IPR012867">
    <property type="entry name" value="DUF1648"/>
</dbReference>
<feature type="transmembrane region" description="Helical" evidence="1">
    <location>
        <begin position="109"/>
        <end position="130"/>
    </location>
</feature>
<feature type="transmembrane region" description="Helical" evidence="1">
    <location>
        <begin position="12"/>
        <end position="33"/>
    </location>
</feature>
<keyword evidence="1" id="KW-0812">Transmembrane</keyword>
<evidence type="ECO:0000313" key="4">
    <source>
        <dbReference type="Proteomes" id="UP000248132"/>
    </source>
</evidence>
<comment type="caution">
    <text evidence="3">The sequence shown here is derived from an EMBL/GenBank/DDBJ whole genome shotgun (WGS) entry which is preliminary data.</text>
</comment>
<name>A0A318XPZ1_9FIRM</name>
<dbReference type="PANTHER" id="PTHR37810:SF5">
    <property type="entry name" value="IMMUNITY PROTEIN SDPI"/>
    <property type="match status" value="1"/>
</dbReference>
<dbReference type="GO" id="GO:0009636">
    <property type="term" value="P:response to toxic substance"/>
    <property type="evidence" value="ECO:0007669"/>
    <property type="project" value="TreeGrafter"/>
</dbReference>
<gene>
    <name evidence="3" type="ORF">LY28_00554</name>
</gene>
<keyword evidence="4" id="KW-1185">Reference proteome</keyword>
<reference evidence="3 4" key="1">
    <citation type="submission" date="2018-06" db="EMBL/GenBank/DDBJ databases">
        <title>Genomic Encyclopedia of Type Strains, Phase I: the one thousand microbial genomes (KMG-I) project.</title>
        <authorList>
            <person name="Kyrpides N."/>
        </authorList>
    </citation>
    <scope>NUCLEOTIDE SEQUENCE [LARGE SCALE GENOMIC DNA]</scope>
    <source>
        <strain evidence="3 4">DSM 19573</strain>
    </source>
</reference>
<dbReference type="AlphaFoldDB" id="A0A318XPZ1"/>
<keyword evidence="1" id="KW-1133">Transmembrane helix</keyword>